<reference evidence="1 2" key="1">
    <citation type="submission" date="2022-07" db="EMBL/GenBank/DDBJ databases">
        <title>Genome-wide signatures of adaptation to extreme environments.</title>
        <authorList>
            <person name="Cho C.H."/>
            <person name="Yoon H.S."/>
        </authorList>
    </citation>
    <scope>NUCLEOTIDE SEQUENCE [LARGE SCALE GENOMIC DNA]</scope>
    <source>
        <strain evidence="1 2">108.79 E11</strain>
    </source>
</reference>
<dbReference type="Proteomes" id="UP001300502">
    <property type="component" value="Unassembled WGS sequence"/>
</dbReference>
<protein>
    <submittedName>
        <fullName evidence="1">Uncharacterized protein</fullName>
    </submittedName>
</protein>
<proteinExistence type="predicted"/>
<comment type="caution">
    <text evidence="1">The sequence shown here is derived from an EMBL/GenBank/DDBJ whole genome shotgun (WGS) entry which is preliminary data.</text>
</comment>
<accession>A0AAV9IF19</accession>
<sequence length="231" mass="26811">MKPRNVLIVDEHNALWQKFGNDPKTWLPFFEFYADPWYRKFVIAGSQLHEFKLPSGYETSIQYVEPLSREEFAIWENLSDYPLNLKDKTNEVIDLTGLVDRRLSSIEMSCWIKFIRNYALLDYAYVDMSDAQLERLFEKSAESVPLAVLLNAFFEESFEVSPVYNAEKSIVDFQVTDSQGTSCRERMSILYVTPLTRSEAQADSAPGHVEFLSFHNFADRMKPFIDVGQNV</sequence>
<dbReference type="EMBL" id="JANCYU010000034">
    <property type="protein sequence ID" value="KAK4525806.1"/>
    <property type="molecule type" value="Genomic_DNA"/>
</dbReference>
<gene>
    <name evidence="1" type="ORF">GAYE_SCF17G3715</name>
</gene>
<name>A0AAV9IF19_9RHOD</name>
<organism evidence="1 2">
    <name type="scientific">Galdieria yellowstonensis</name>
    <dbReference type="NCBI Taxonomy" id="3028027"/>
    <lineage>
        <taxon>Eukaryota</taxon>
        <taxon>Rhodophyta</taxon>
        <taxon>Bangiophyceae</taxon>
        <taxon>Galdieriales</taxon>
        <taxon>Galdieriaceae</taxon>
        <taxon>Galdieria</taxon>
    </lineage>
</organism>
<keyword evidence="2" id="KW-1185">Reference proteome</keyword>
<dbReference type="AlphaFoldDB" id="A0AAV9IF19"/>
<evidence type="ECO:0000313" key="2">
    <source>
        <dbReference type="Proteomes" id="UP001300502"/>
    </source>
</evidence>
<evidence type="ECO:0000313" key="1">
    <source>
        <dbReference type="EMBL" id="KAK4525806.1"/>
    </source>
</evidence>